<accession>A0A839Y0V7</accession>
<proteinExistence type="predicted"/>
<evidence type="ECO:0000313" key="1">
    <source>
        <dbReference type="EMBL" id="MBB3665916.1"/>
    </source>
</evidence>
<dbReference type="EMBL" id="JACIBS010000009">
    <property type="protein sequence ID" value="MBB3665916.1"/>
    <property type="molecule type" value="Genomic_DNA"/>
</dbReference>
<organism evidence="1 2">
    <name type="scientific">Prauserella sediminis</name>
    <dbReference type="NCBI Taxonomy" id="577680"/>
    <lineage>
        <taxon>Bacteria</taxon>
        <taxon>Bacillati</taxon>
        <taxon>Actinomycetota</taxon>
        <taxon>Actinomycetes</taxon>
        <taxon>Pseudonocardiales</taxon>
        <taxon>Pseudonocardiaceae</taxon>
        <taxon>Prauserella</taxon>
        <taxon>Prauserella salsuginis group</taxon>
    </lineage>
</organism>
<reference evidence="1 2" key="1">
    <citation type="submission" date="2020-08" db="EMBL/GenBank/DDBJ databases">
        <title>Sequencing the genomes of 1000 actinobacteria strains.</title>
        <authorList>
            <person name="Klenk H.-P."/>
        </authorList>
    </citation>
    <scope>NUCLEOTIDE SEQUENCE [LARGE SCALE GENOMIC DNA]</scope>
    <source>
        <strain evidence="1 2">DSM 45267</strain>
    </source>
</reference>
<comment type="caution">
    <text evidence="1">The sequence shown here is derived from an EMBL/GenBank/DDBJ whole genome shotgun (WGS) entry which is preliminary data.</text>
</comment>
<protein>
    <submittedName>
        <fullName evidence="1">Uncharacterized protein</fullName>
    </submittedName>
</protein>
<dbReference type="AlphaFoldDB" id="A0A839Y0V7"/>
<name>A0A839Y0V7_9PSEU</name>
<keyword evidence="2" id="KW-1185">Reference proteome</keyword>
<gene>
    <name evidence="1" type="ORF">FB384_004875</name>
</gene>
<dbReference type="RefSeq" id="WP_183787116.1">
    <property type="nucleotide sequence ID" value="NZ_JACIBS010000009.1"/>
</dbReference>
<sequence length="72" mass="8102">MSLLVLWLVVGLVAAVPAFVTVALTWHVHRCRRQAATRWERIHAPLPAGPLPTLYTNPDLPHDDPRSLPFWG</sequence>
<dbReference type="Proteomes" id="UP000564573">
    <property type="component" value="Unassembled WGS sequence"/>
</dbReference>
<evidence type="ECO:0000313" key="2">
    <source>
        <dbReference type="Proteomes" id="UP000564573"/>
    </source>
</evidence>